<evidence type="ECO:0000259" key="4">
    <source>
        <dbReference type="Pfam" id="PF18317"/>
    </source>
</evidence>
<dbReference type="GO" id="GO:0005829">
    <property type="term" value="C:cytosol"/>
    <property type="evidence" value="ECO:0007669"/>
    <property type="project" value="TreeGrafter"/>
</dbReference>
<proteinExistence type="predicted"/>
<dbReference type="AlphaFoldDB" id="A0A563DXD1"/>
<dbReference type="Pfam" id="PF18317">
    <property type="entry name" value="SDH_C"/>
    <property type="match status" value="1"/>
</dbReference>
<evidence type="ECO:0000256" key="1">
    <source>
        <dbReference type="ARBA" id="ARBA00004871"/>
    </source>
</evidence>
<dbReference type="GO" id="GO:0050661">
    <property type="term" value="F:NADP binding"/>
    <property type="evidence" value="ECO:0007669"/>
    <property type="project" value="TreeGrafter"/>
</dbReference>
<evidence type="ECO:0000259" key="3">
    <source>
        <dbReference type="Pfam" id="PF08501"/>
    </source>
</evidence>
<sequence>MVQGSPGQVLMHRAAVLGKPIEHSLSPVLHHAAYNALGLTDWEYTRHQVDAHGLEGFVAGLDHTWRGLSLTMPLKEQALLMASSASSVALRTGSVNTLVRSTDGWFGDNTDVHGIRQSLADAGLGIDLPGGEAVVIGSGATARSVLAALATFGVRRVTFLVRSRARESTLAQARDHGMTTAVRRMPDGASSCAHAALVVSTVPAAAADGLAAAIQDEKSDSERITRPIWLDVVYAGWPTMLARVGAARGAVLVPGIEMLIHQAAQQVRLMTGLEPPLAAMQAAGRAAVSSL</sequence>
<reference evidence="5 6" key="1">
    <citation type="submission" date="2019-05" db="EMBL/GenBank/DDBJ databases">
        <authorList>
            <person name="Lee S.D."/>
        </authorList>
    </citation>
    <scope>NUCLEOTIDE SEQUENCE [LARGE SCALE GENOMIC DNA]</scope>
    <source>
        <strain evidence="5 6">C5-26</strain>
    </source>
</reference>
<dbReference type="CDD" id="cd01065">
    <property type="entry name" value="NAD_bind_Shikimate_DH"/>
    <property type="match status" value="1"/>
</dbReference>
<accession>A0A563DXD1</accession>
<protein>
    <submittedName>
        <fullName evidence="5">Shikimate dehydrogenase</fullName>
        <ecNumber evidence="5">1.1.1.25</ecNumber>
    </submittedName>
</protein>
<dbReference type="SUPFAM" id="SSF51735">
    <property type="entry name" value="NAD(P)-binding Rossmann-fold domains"/>
    <property type="match status" value="1"/>
</dbReference>
<comment type="caution">
    <text evidence="5">The sequence shown here is derived from an EMBL/GenBank/DDBJ whole genome shotgun (WGS) entry which is preliminary data.</text>
</comment>
<evidence type="ECO:0000256" key="2">
    <source>
        <dbReference type="ARBA" id="ARBA00023141"/>
    </source>
</evidence>
<evidence type="ECO:0000313" key="6">
    <source>
        <dbReference type="Proteomes" id="UP000320244"/>
    </source>
</evidence>
<feature type="domain" description="Shikimate dehydrogenase substrate binding N-terminal" evidence="3">
    <location>
        <begin position="16"/>
        <end position="98"/>
    </location>
</feature>
<feature type="domain" description="SDH C-terminal" evidence="4">
    <location>
        <begin position="255"/>
        <end position="283"/>
    </location>
</feature>
<comment type="pathway">
    <text evidence="1">Metabolic intermediate biosynthesis; chorismate biosynthesis; chorismate from D-erythrose 4-phosphate and phosphoenolpyruvate: step 4/7.</text>
</comment>
<reference evidence="5 6" key="2">
    <citation type="submission" date="2019-08" db="EMBL/GenBank/DDBJ databases">
        <title>Jejuicoccus antrihumi gen. nov., sp. nov., a new member of the family Dermacoccaceae isolated from a cave.</title>
        <authorList>
            <person name="Schumann P."/>
            <person name="Kim I.S."/>
        </authorList>
    </citation>
    <scope>NUCLEOTIDE SEQUENCE [LARGE SCALE GENOMIC DNA]</scope>
    <source>
        <strain evidence="5 6">C5-26</strain>
    </source>
</reference>
<dbReference type="EC" id="1.1.1.25" evidence="5"/>
<dbReference type="InterPro" id="IPR046346">
    <property type="entry name" value="Aminoacid_DH-like_N_sf"/>
</dbReference>
<dbReference type="Proteomes" id="UP000320244">
    <property type="component" value="Unassembled WGS sequence"/>
</dbReference>
<keyword evidence="2" id="KW-0057">Aromatic amino acid biosynthesis</keyword>
<dbReference type="Gene3D" id="3.40.50.10860">
    <property type="entry name" value="Leucine Dehydrogenase, chain A, domain 1"/>
    <property type="match status" value="1"/>
</dbReference>
<dbReference type="RefSeq" id="WP_146318276.1">
    <property type="nucleotide sequence ID" value="NZ_VCQV01000024.1"/>
</dbReference>
<name>A0A563DXD1_9MICO</name>
<dbReference type="SUPFAM" id="SSF53223">
    <property type="entry name" value="Aminoacid dehydrogenase-like, N-terminal domain"/>
    <property type="match status" value="1"/>
</dbReference>
<dbReference type="GO" id="GO:0009073">
    <property type="term" value="P:aromatic amino acid family biosynthetic process"/>
    <property type="evidence" value="ECO:0007669"/>
    <property type="project" value="UniProtKB-KW"/>
</dbReference>
<dbReference type="InterPro" id="IPR013708">
    <property type="entry name" value="Shikimate_DH-bd_N"/>
</dbReference>
<dbReference type="GO" id="GO:0004764">
    <property type="term" value="F:shikimate 3-dehydrogenase (NADP+) activity"/>
    <property type="evidence" value="ECO:0007669"/>
    <property type="project" value="UniProtKB-EC"/>
</dbReference>
<dbReference type="Pfam" id="PF08501">
    <property type="entry name" value="Shikimate_dh_N"/>
    <property type="match status" value="1"/>
</dbReference>
<evidence type="ECO:0000313" key="5">
    <source>
        <dbReference type="EMBL" id="TWP34865.1"/>
    </source>
</evidence>
<keyword evidence="6" id="KW-1185">Reference proteome</keyword>
<dbReference type="InterPro" id="IPR022893">
    <property type="entry name" value="Shikimate_DH_fam"/>
</dbReference>
<dbReference type="PANTHER" id="PTHR21089:SF1">
    <property type="entry name" value="BIFUNCTIONAL 3-DEHYDROQUINATE DEHYDRATASE_SHIKIMATE DEHYDROGENASE, CHLOROPLASTIC"/>
    <property type="match status" value="1"/>
</dbReference>
<gene>
    <name evidence="5" type="ORF">FGL98_16050</name>
</gene>
<dbReference type="InterPro" id="IPR036291">
    <property type="entry name" value="NAD(P)-bd_dom_sf"/>
</dbReference>
<dbReference type="GO" id="GO:0009423">
    <property type="term" value="P:chorismate biosynthetic process"/>
    <property type="evidence" value="ECO:0007669"/>
    <property type="project" value="TreeGrafter"/>
</dbReference>
<keyword evidence="5" id="KW-0560">Oxidoreductase</keyword>
<dbReference type="EMBL" id="VCQV01000024">
    <property type="protein sequence ID" value="TWP34865.1"/>
    <property type="molecule type" value="Genomic_DNA"/>
</dbReference>
<dbReference type="InterPro" id="IPR041121">
    <property type="entry name" value="SDH_C"/>
</dbReference>
<dbReference type="PANTHER" id="PTHR21089">
    <property type="entry name" value="SHIKIMATE DEHYDROGENASE"/>
    <property type="match status" value="1"/>
</dbReference>
<organism evidence="5 6">
    <name type="scientific">Leekyejoonella antrihumi</name>
    <dbReference type="NCBI Taxonomy" id="1660198"/>
    <lineage>
        <taxon>Bacteria</taxon>
        <taxon>Bacillati</taxon>
        <taxon>Actinomycetota</taxon>
        <taxon>Actinomycetes</taxon>
        <taxon>Micrococcales</taxon>
        <taxon>Dermacoccaceae</taxon>
        <taxon>Leekyejoonella</taxon>
    </lineage>
</organism>
<keyword evidence="2" id="KW-0028">Amino-acid biosynthesis</keyword>
<dbReference type="Gene3D" id="3.40.50.720">
    <property type="entry name" value="NAD(P)-binding Rossmann-like Domain"/>
    <property type="match status" value="1"/>
</dbReference>
<dbReference type="NCBIfam" id="NF001311">
    <property type="entry name" value="PRK00258.1-3"/>
    <property type="match status" value="1"/>
</dbReference>
<dbReference type="OrthoDB" id="9776868at2"/>
<dbReference type="GO" id="GO:0019632">
    <property type="term" value="P:shikimate metabolic process"/>
    <property type="evidence" value="ECO:0007669"/>
    <property type="project" value="TreeGrafter"/>
</dbReference>